<dbReference type="KEGG" id="smar:SM39_2584"/>
<proteinExistence type="predicted"/>
<feature type="transmembrane region" description="Helical" evidence="1">
    <location>
        <begin position="12"/>
        <end position="32"/>
    </location>
</feature>
<dbReference type="AlphaFoldDB" id="A0AAT9E1J1"/>
<evidence type="ECO:0000256" key="1">
    <source>
        <dbReference type="SAM" id="Phobius"/>
    </source>
</evidence>
<sequence length="124" mass="14141">MLFLFPPRRLPLVIPLIFSLSLLIMVIIRNIMGAWPRQRPEILLQLNGQYNDRPPAGGFIRRRMVDHTRKHRKKILQAAVKTRRAALPLAANSPATAHFIGLPHQTEAVLVHLVGHDDAQEEHE</sequence>
<accession>A0AAT9E1J1</accession>
<evidence type="ECO:0000313" key="2">
    <source>
        <dbReference type="EMBL" id="BAO34579.1"/>
    </source>
</evidence>
<gene>
    <name evidence="2" type="ORF">SM39_2584</name>
</gene>
<keyword evidence="1" id="KW-0812">Transmembrane</keyword>
<reference evidence="2" key="1">
    <citation type="journal article" date="2014" name="Genome Biol. Evol.">
        <title>Genome evolution and plasticity of Serratia marcescens, an important multidrug-resistant nosocomial pathogen.</title>
        <authorList>
            <person name="Iguchi A."/>
            <person name="Nagaya Y."/>
            <person name="Pradel E."/>
            <person name="Ooka T."/>
            <person name="Ogura Y."/>
            <person name="Katsura K."/>
            <person name="Kurokawa K."/>
            <person name="Oshima K."/>
            <person name="Hattori M."/>
            <person name="Parkhill J."/>
            <person name="Sebaihia M."/>
            <person name="Coulthurst S.J."/>
            <person name="Gotoh N."/>
            <person name="Thomson N.R."/>
            <person name="Ewbank J.J."/>
            <person name="Hayashi T."/>
        </authorList>
    </citation>
    <scope>NUCLEOTIDE SEQUENCE</scope>
    <source>
        <strain evidence="2">SM39</strain>
    </source>
</reference>
<dbReference type="EMBL" id="AP013063">
    <property type="protein sequence ID" value="BAO34579.1"/>
    <property type="molecule type" value="Genomic_DNA"/>
</dbReference>
<name>A0AAT9E1J1_SERMA</name>
<keyword evidence="1" id="KW-0472">Membrane</keyword>
<keyword evidence="1" id="KW-1133">Transmembrane helix</keyword>
<organism evidence="2">
    <name type="scientific">Serratia marcescens SM39</name>
    <dbReference type="NCBI Taxonomy" id="1334564"/>
    <lineage>
        <taxon>Bacteria</taxon>
        <taxon>Pseudomonadati</taxon>
        <taxon>Pseudomonadota</taxon>
        <taxon>Gammaproteobacteria</taxon>
        <taxon>Enterobacterales</taxon>
        <taxon>Yersiniaceae</taxon>
        <taxon>Serratia</taxon>
    </lineage>
</organism>
<protein>
    <submittedName>
        <fullName evidence="2">Uncharacterized protein</fullName>
    </submittedName>
</protein>